<dbReference type="GeneID" id="55007017"/>
<name>A0A3G2KF03_9CAUD</name>
<feature type="compositionally biased region" description="Basic and acidic residues" evidence="1">
    <location>
        <begin position="9"/>
        <end position="23"/>
    </location>
</feature>
<dbReference type="RefSeq" id="YP_009815787.1">
    <property type="nucleotide sequence ID" value="NC_048099.1"/>
</dbReference>
<evidence type="ECO:0000313" key="3">
    <source>
        <dbReference type="Proteomes" id="UP000278552"/>
    </source>
</evidence>
<dbReference type="KEGG" id="vg:55007017"/>
<organism evidence="2 3">
    <name type="scientific">Arthrobacter phage Coral</name>
    <dbReference type="NCBI Taxonomy" id="2419951"/>
    <lineage>
        <taxon>Viruses</taxon>
        <taxon>Duplodnaviria</taxon>
        <taxon>Heunggongvirae</taxon>
        <taxon>Uroviricota</taxon>
        <taxon>Caudoviricetes</taxon>
        <taxon>Coralvirus</taxon>
        <taxon>Coralvirus coral</taxon>
    </lineage>
</organism>
<feature type="region of interest" description="Disordered" evidence="1">
    <location>
        <begin position="1"/>
        <end position="23"/>
    </location>
</feature>
<dbReference type="Proteomes" id="UP000278552">
    <property type="component" value="Segment"/>
</dbReference>
<keyword evidence="3" id="KW-1185">Reference proteome</keyword>
<evidence type="ECO:0000313" key="2">
    <source>
        <dbReference type="EMBL" id="AYN57505.1"/>
    </source>
</evidence>
<proteinExistence type="predicted"/>
<accession>A0A3G2KF03</accession>
<gene>
    <name evidence="2" type="primary">30</name>
    <name evidence="2" type="ORF">PBI_CORAL_30</name>
</gene>
<evidence type="ECO:0000256" key="1">
    <source>
        <dbReference type="SAM" id="MobiDB-lite"/>
    </source>
</evidence>
<protein>
    <submittedName>
        <fullName evidence="2">Uncharacterized protein</fullName>
    </submittedName>
</protein>
<sequence length="84" mass="9285">MTTTKKQRAQAEHDALMQEEPCPHDDALRAGIVTNQPDGYDRNRSHAAIAVCGDPSCRARALGWVYRASGEHGTYVSDSDRRKS</sequence>
<dbReference type="EMBL" id="MH834606">
    <property type="protein sequence ID" value="AYN57505.1"/>
    <property type="molecule type" value="Genomic_DNA"/>
</dbReference>
<reference evidence="2 3" key="1">
    <citation type="submission" date="2018-09" db="EMBL/GenBank/DDBJ databases">
        <authorList>
            <person name="Giglietti G."/>
            <person name="Stoner T.H."/>
            <person name="Garlena R.A."/>
            <person name="Russell D.A."/>
            <person name="Pope W.H."/>
            <person name="Jacobs-Sera D."/>
            <person name="Hatfull G.F."/>
        </authorList>
    </citation>
    <scope>NUCLEOTIDE SEQUENCE [LARGE SCALE GENOMIC DNA]</scope>
</reference>